<dbReference type="SUPFAM" id="SSF52540">
    <property type="entry name" value="P-loop containing nucleoside triphosphate hydrolases"/>
    <property type="match status" value="1"/>
</dbReference>
<dbReference type="Proteomes" id="UP000184462">
    <property type="component" value="Unassembled WGS sequence"/>
</dbReference>
<dbReference type="OrthoDB" id="1435519at2"/>
<organism evidence="1 2">
    <name type="scientific">Psychroflexus salarius</name>
    <dbReference type="NCBI Taxonomy" id="1155689"/>
    <lineage>
        <taxon>Bacteria</taxon>
        <taxon>Pseudomonadati</taxon>
        <taxon>Bacteroidota</taxon>
        <taxon>Flavobacteriia</taxon>
        <taxon>Flavobacteriales</taxon>
        <taxon>Flavobacteriaceae</taxon>
        <taxon>Psychroflexus</taxon>
    </lineage>
</organism>
<protein>
    <recommendedName>
        <fullName evidence="3">LPS sulfotransferase NodH</fullName>
    </recommendedName>
</protein>
<dbReference type="InterPro" id="IPR027417">
    <property type="entry name" value="P-loop_NTPase"/>
</dbReference>
<proteinExistence type="predicted"/>
<gene>
    <name evidence="1" type="ORF">SAMN05444278_10790</name>
</gene>
<dbReference type="AlphaFoldDB" id="A0A1M4X3L1"/>
<name>A0A1M4X3L1_9FLAO</name>
<keyword evidence="2" id="KW-1185">Reference proteome</keyword>
<evidence type="ECO:0000313" key="1">
    <source>
        <dbReference type="EMBL" id="SHE88076.1"/>
    </source>
</evidence>
<dbReference type="PANTHER" id="PTHR32175:SF26">
    <property type="entry name" value="PROTEIN, PUTATIVE, EXPRESSED-RELATED"/>
    <property type="match status" value="1"/>
</dbReference>
<dbReference type="InterPro" id="IPR052796">
    <property type="entry name" value="Nod_factor_sulfotransferase"/>
</dbReference>
<dbReference type="PANTHER" id="PTHR32175">
    <property type="entry name" value="PROTEIN, PUTATIVE, EXPRESSED-RELATED"/>
    <property type="match status" value="1"/>
</dbReference>
<sequence length="272" mass="31552">MQTTNQLIKKKLGLYKLKRNLIVKSNKVVVNQNIVMFHTGRCGSTVLGKTLNQHPKITWDGEPFEPYMNKDKFIDNFKSVIVNSRTRKVAPNSIIAIKHLDQLHLGSHCLNMTKAEVIEKAQQLKGPKFILLERKNYLRRAVSAEVARTKKQWHSKKQDHYKTSKIKLDVENFKTGHTFQPLISLFNSMEESYKILKNELASIDYLDLTYEDDISESPLKATNKVIKFLNLGQFDAKVTLKKTNPKPLSEIITNYNEVCNYFKGTKYEWMLE</sequence>
<evidence type="ECO:0008006" key="3">
    <source>
        <dbReference type="Google" id="ProtNLM"/>
    </source>
</evidence>
<accession>A0A1M4X3L1</accession>
<dbReference type="STRING" id="1155689.SAMN05444278_10790"/>
<dbReference type="Gene3D" id="3.40.50.300">
    <property type="entry name" value="P-loop containing nucleotide triphosphate hydrolases"/>
    <property type="match status" value="1"/>
</dbReference>
<reference evidence="1 2" key="1">
    <citation type="submission" date="2016-11" db="EMBL/GenBank/DDBJ databases">
        <authorList>
            <person name="Jaros S."/>
            <person name="Januszkiewicz K."/>
            <person name="Wedrychowicz H."/>
        </authorList>
    </citation>
    <scope>NUCLEOTIDE SEQUENCE [LARGE SCALE GENOMIC DNA]</scope>
    <source>
        <strain evidence="1 2">DSM 25661</strain>
    </source>
</reference>
<evidence type="ECO:0000313" key="2">
    <source>
        <dbReference type="Proteomes" id="UP000184462"/>
    </source>
</evidence>
<dbReference type="RefSeq" id="WP_143185672.1">
    <property type="nucleotide sequence ID" value="NZ_FQTW01000007.1"/>
</dbReference>
<dbReference type="EMBL" id="FQTW01000007">
    <property type="protein sequence ID" value="SHE88076.1"/>
    <property type="molecule type" value="Genomic_DNA"/>
</dbReference>